<evidence type="ECO:0000313" key="2">
    <source>
        <dbReference type="Proteomes" id="UP000252586"/>
    </source>
</evidence>
<reference evidence="1 2" key="1">
    <citation type="submission" date="2018-06" db="EMBL/GenBank/DDBJ databases">
        <title>Genomic Encyclopedia of Type Strains, Phase IV (KMG-IV): sequencing the most valuable type-strain genomes for metagenomic binning, comparative biology and taxonomic classification.</title>
        <authorList>
            <person name="Goeker M."/>
        </authorList>
    </citation>
    <scope>NUCLEOTIDE SEQUENCE [LARGE SCALE GENOMIC DNA]</scope>
    <source>
        <strain evidence="1 2">DSM 44599</strain>
    </source>
</reference>
<evidence type="ECO:0000313" key="1">
    <source>
        <dbReference type="EMBL" id="RBO86460.1"/>
    </source>
</evidence>
<dbReference type="Proteomes" id="UP000252586">
    <property type="component" value="Unassembled WGS sequence"/>
</dbReference>
<proteinExistence type="predicted"/>
<name>A0A366D8U8_9NOCA</name>
<accession>A0A366D8U8</accession>
<organism evidence="1 2">
    <name type="scientific">Nocardia puris</name>
    <dbReference type="NCBI Taxonomy" id="208602"/>
    <lineage>
        <taxon>Bacteria</taxon>
        <taxon>Bacillati</taxon>
        <taxon>Actinomycetota</taxon>
        <taxon>Actinomycetes</taxon>
        <taxon>Mycobacteriales</taxon>
        <taxon>Nocardiaceae</taxon>
        <taxon>Nocardia</taxon>
    </lineage>
</organism>
<keyword evidence="2" id="KW-1185">Reference proteome</keyword>
<sequence length="92" mass="10152">MFAGVHEFLTRYQHHLHDAGDEPRRHGIDALLAVTRAIDNLAWAHLRAVALGRDHPDTTTAWAAVDKHTALAHETVTGVRAGQRLRPPTTPP</sequence>
<gene>
    <name evidence="1" type="ORF">DFR74_1132</name>
</gene>
<protein>
    <submittedName>
        <fullName evidence="1">Uncharacterized protein</fullName>
    </submittedName>
</protein>
<dbReference type="RefSeq" id="WP_067514091.1">
    <property type="nucleotide sequence ID" value="NZ_QNRE01000013.1"/>
</dbReference>
<dbReference type="EMBL" id="QNRE01000013">
    <property type="protein sequence ID" value="RBO86460.1"/>
    <property type="molecule type" value="Genomic_DNA"/>
</dbReference>
<dbReference type="AlphaFoldDB" id="A0A366D8U8"/>
<comment type="caution">
    <text evidence="1">The sequence shown here is derived from an EMBL/GenBank/DDBJ whole genome shotgun (WGS) entry which is preliminary data.</text>
</comment>
<dbReference type="STRING" id="1210090.GCA_001613185_06521"/>